<evidence type="ECO:0000313" key="3">
    <source>
        <dbReference type="Proteomes" id="UP000054937"/>
    </source>
</evidence>
<keyword evidence="3" id="KW-1185">Reference proteome</keyword>
<evidence type="ECO:0000256" key="1">
    <source>
        <dbReference type="SAM" id="Coils"/>
    </source>
</evidence>
<feature type="coiled-coil region" evidence="1">
    <location>
        <begin position="44"/>
        <end position="78"/>
    </location>
</feature>
<sequence length="243" mass="29200">MKEKICELQKKEPEKIIQKEIVIEKQTDECPGHIEKIIYYQQFIDELKMKLITAEKELEQLQDKYDDILEKIENVKNKENFEKIYRKWQYSLVRTEEIDDLERIIKEKQFKIDLISKDLQQQEKENKEMKFEQEKLHQQIKSLKSELEIFKGKGKFTSSFQDIQYKNFRNIGEEIAILKSTIDGNIKNLQFIITIQILLSSKINFTQIQASIRQDFKFRSIIVKILKNQQLIARVITKNRVKP</sequence>
<organism evidence="2 3">
    <name type="scientific">Pseudocohnilembus persalinus</name>
    <name type="common">Ciliate</name>
    <dbReference type="NCBI Taxonomy" id="266149"/>
    <lineage>
        <taxon>Eukaryota</taxon>
        <taxon>Sar</taxon>
        <taxon>Alveolata</taxon>
        <taxon>Ciliophora</taxon>
        <taxon>Intramacronucleata</taxon>
        <taxon>Oligohymenophorea</taxon>
        <taxon>Scuticociliatia</taxon>
        <taxon>Philasterida</taxon>
        <taxon>Pseudocohnilembidae</taxon>
        <taxon>Pseudocohnilembus</taxon>
    </lineage>
</organism>
<keyword evidence="1" id="KW-0175">Coiled coil</keyword>
<protein>
    <submittedName>
        <fullName evidence="2">Uncharacterized protein</fullName>
    </submittedName>
</protein>
<dbReference type="EMBL" id="LDAU01000148">
    <property type="protein sequence ID" value="KRX02975.1"/>
    <property type="molecule type" value="Genomic_DNA"/>
</dbReference>
<dbReference type="AlphaFoldDB" id="A0A0V0QKZ4"/>
<feature type="coiled-coil region" evidence="1">
    <location>
        <begin position="105"/>
        <end position="153"/>
    </location>
</feature>
<evidence type="ECO:0000313" key="2">
    <source>
        <dbReference type="EMBL" id="KRX02975.1"/>
    </source>
</evidence>
<dbReference type="OrthoDB" id="10686769at2759"/>
<dbReference type="InParanoid" id="A0A0V0QKZ4"/>
<name>A0A0V0QKZ4_PSEPJ</name>
<dbReference type="Proteomes" id="UP000054937">
    <property type="component" value="Unassembled WGS sequence"/>
</dbReference>
<proteinExistence type="predicted"/>
<reference evidence="2 3" key="1">
    <citation type="journal article" date="2015" name="Sci. Rep.">
        <title>Genome of the facultative scuticociliatosis pathogen Pseudocohnilembus persalinus provides insight into its virulence through horizontal gene transfer.</title>
        <authorList>
            <person name="Xiong J."/>
            <person name="Wang G."/>
            <person name="Cheng J."/>
            <person name="Tian M."/>
            <person name="Pan X."/>
            <person name="Warren A."/>
            <person name="Jiang C."/>
            <person name="Yuan D."/>
            <person name="Miao W."/>
        </authorList>
    </citation>
    <scope>NUCLEOTIDE SEQUENCE [LARGE SCALE GENOMIC DNA]</scope>
    <source>
        <strain evidence="2">36N120E</strain>
    </source>
</reference>
<comment type="caution">
    <text evidence="2">The sequence shown here is derived from an EMBL/GenBank/DDBJ whole genome shotgun (WGS) entry which is preliminary data.</text>
</comment>
<accession>A0A0V0QKZ4</accession>
<gene>
    <name evidence="2" type="ORF">PPERSA_09393</name>
</gene>